<sequence length="510" mass="55245">MLSRVFGCGLLGVDGFIITVETDVANGLPVYAVVGLPDAGIRESKERVYAALKNSGYHYPMQRITINLAPADFKKEGSAFDLPIAIGLLLSSEQIQVVDIEDYLIIGELSLGGEINSVTGVLPMALAARDHGFKHIIVPLANGEEAAVVEGITVYPAGHITEVTAHLTGEKILEAKHVPLEALLKEGRACDKLVDFADIRGQEAAKRALTLAAAGAHNILLSGPPGSGKSMMAKAFPSILPDLDAEEVLEISKIYSVAGLLKGQRLITTRPFRAPHHTISKNALVGGGRIPKPGEVSLAHLGVLFLDELPEFSRGSIETLRQPMEDHSVTISRINASLTYPASFMLIASMNPCPCGYNGDPTHACSCTPGEIHRYASKISGPLMDRIDIRIEVPAASFSELEGGPSGEGSTVIRRRVNEARQRQRERFKEFPGIFFNSQLTPRMIAKCCILKGESLAFMEMIYQKMALSARGYHRVLKLARTIADVEGADAIEQRHLAEAVQYRTHKVSR</sequence>
<evidence type="ECO:0000256" key="3">
    <source>
        <dbReference type="ARBA" id="ARBA00022840"/>
    </source>
</evidence>
<evidence type="ECO:0000256" key="1">
    <source>
        <dbReference type="ARBA" id="ARBA00006354"/>
    </source>
</evidence>
<dbReference type="PANTHER" id="PTHR32039:SF7">
    <property type="entry name" value="COMPETENCE PROTEIN COMM"/>
    <property type="match status" value="1"/>
</dbReference>
<dbReference type="AlphaFoldDB" id="A0A1H3ECZ7"/>
<gene>
    <name evidence="5" type="ORF">SAMN04488579_1077</name>
</gene>
<dbReference type="SUPFAM" id="SSF54211">
    <property type="entry name" value="Ribosomal protein S5 domain 2-like"/>
    <property type="match status" value="1"/>
</dbReference>
<proteinExistence type="inferred from homology"/>
<dbReference type="InterPro" id="IPR020568">
    <property type="entry name" value="Ribosomal_Su5_D2-typ_SF"/>
</dbReference>
<dbReference type="InterPro" id="IPR025158">
    <property type="entry name" value="Mg_chelat-rel_C"/>
</dbReference>
<evidence type="ECO:0000313" key="6">
    <source>
        <dbReference type="Proteomes" id="UP000199652"/>
    </source>
</evidence>
<comment type="similarity">
    <text evidence="1">Belongs to the Mg-chelatase subunits D/I family. ComM subfamily.</text>
</comment>
<dbReference type="PRINTS" id="PR01657">
    <property type="entry name" value="MCMFAMILY"/>
</dbReference>
<feature type="domain" description="AAA+ ATPase" evidence="4">
    <location>
        <begin position="215"/>
        <end position="397"/>
    </location>
</feature>
<dbReference type="Proteomes" id="UP000199652">
    <property type="component" value="Unassembled WGS sequence"/>
</dbReference>
<dbReference type="GO" id="GO:0005524">
    <property type="term" value="F:ATP binding"/>
    <property type="evidence" value="ECO:0007669"/>
    <property type="project" value="UniProtKB-KW"/>
</dbReference>
<evidence type="ECO:0000259" key="4">
    <source>
        <dbReference type="SMART" id="SM00382"/>
    </source>
</evidence>
<dbReference type="Pfam" id="PF13541">
    <property type="entry name" value="ChlI"/>
    <property type="match status" value="1"/>
</dbReference>
<dbReference type="Gene3D" id="3.30.230.10">
    <property type="match status" value="1"/>
</dbReference>
<dbReference type="RefSeq" id="WP_090244329.1">
    <property type="nucleotide sequence ID" value="NZ_FNOU01000007.1"/>
</dbReference>
<dbReference type="InterPro" id="IPR045006">
    <property type="entry name" value="CHLI-like"/>
</dbReference>
<dbReference type="EMBL" id="FNOU01000007">
    <property type="protein sequence ID" value="SDX76613.1"/>
    <property type="molecule type" value="Genomic_DNA"/>
</dbReference>
<dbReference type="InterPro" id="IPR004482">
    <property type="entry name" value="Mg_chelat-rel"/>
</dbReference>
<dbReference type="InterPro" id="IPR001208">
    <property type="entry name" value="MCM_dom"/>
</dbReference>
<dbReference type="GO" id="GO:0003677">
    <property type="term" value="F:DNA binding"/>
    <property type="evidence" value="ECO:0007669"/>
    <property type="project" value="InterPro"/>
</dbReference>
<keyword evidence="3" id="KW-0067">ATP-binding</keyword>
<dbReference type="STRING" id="1528.SAMN04488579_1077"/>
<dbReference type="InterPro" id="IPR003593">
    <property type="entry name" value="AAA+_ATPase"/>
</dbReference>
<protein>
    <submittedName>
        <fullName evidence="5">Magnesium chelatase family protein</fullName>
    </submittedName>
</protein>
<organism evidence="5 6">
    <name type="scientific">Eubacterium barkeri</name>
    <name type="common">Clostridium barkeri</name>
    <dbReference type="NCBI Taxonomy" id="1528"/>
    <lineage>
        <taxon>Bacteria</taxon>
        <taxon>Bacillati</taxon>
        <taxon>Bacillota</taxon>
        <taxon>Clostridia</taxon>
        <taxon>Eubacteriales</taxon>
        <taxon>Eubacteriaceae</taxon>
        <taxon>Eubacterium</taxon>
    </lineage>
</organism>
<evidence type="ECO:0000313" key="5">
    <source>
        <dbReference type="EMBL" id="SDX76613.1"/>
    </source>
</evidence>
<dbReference type="NCBIfam" id="TIGR00368">
    <property type="entry name" value="YifB family Mg chelatase-like AAA ATPase"/>
    <property type="match status" value="1"/>
</dbReference>
<dbReference type="InterPro" id="IPR027417">
    <property type="entry name" value="P-loop_NTPase"/>
</dbReference>
<dbReference type="CDD" id="cd00009">
    <property type="entry name" value="AAA"/>
    <property type="match status" value="1"/>
</dbReference>
<accession>A0A1H3ECZ7</accession>
<dbReference type="SUPFAM" id="SSF52540">
    <property type="entry name" value="P-loop containing nucleoside triphosphate hydrolases"/>
    <property type="match status" value="1"/>
</dbReference>
<dbReference type="InterPro" id="IPR014721">
    <property type="entry name" value="Ribsml_uS5_D2-typ_fold_subgr"/>
</dbReference>
<name>A0A1H3ECZ7_EUBBA</name>
<dbReference type="SMART" id="SM00382">
    <property type="entry name" value="AAA"/>
    <property type="match status" value="1"/>
</dbReference>
<dbReference type="Gene3D" id="3.40.50.300">
    <property type="entry name" value="P-loop containing nucleotide triphosphate hydrolases"/>
    <property type="match status" value="1"/>
</dbReference>
<dbReference type="OrthoDB" id="9813147at2"/>
<dbReference type="Pfam" id="PF13335">
    <property type="entry name" value="Mg_chelatase_C"/>
    <property type="match status" value="1"/>
</dbReference>
<reference evidence="6" key="1">
    <citation type="submission" date="2016-10" db="EMBL/GenBank/DDBJ databases">
        <authorList>
            <person name="Varghese N."/>
            <person name="Submissions S."/>
        </authorList>
    </citation>
    <scope>NUCLEOTIDE SEQUENCE [LARGE SCALE GENOMIC DNA]</scope>
    <source>
        <strain evidence="6">VPI 5359</strain>
    </source>
</reference>
<dbReference type="InterPro" id="IPR000523">
    <property type="entry name" value="Mg_chelatse_chII-like_cat_dom"/>
</dbReference>
<keyword evidence="2" id="KW-0547">Nucleotide-binding</keyword>
<dbReference type="Pfam" id="PF01078">
    <property type="entry name" value="Mg_chelatase"/>
    <property type="match status" value="1"/>
</dbReference>
<keyword evidence="6" id="KW-1185">Reference proteome</keyword>
<evidence type="ECO:0000256" key="2">
    <source>
        <dbReference type="ARBA" id="ARBA00022741"/>
    </source>
</evidence>
<dbReference type="PANTHER" id="PTHR32039">
    <property type="entry name" value="MAGNESIUM-CHELATASE SUBUNIT CHLI"/>
    <property type="match status" value="1"/>
</dbReference>